<name>E3GXB8_METFV</name>
<gene>
    <name evidence="12" type="primary">alaS</name>
    <name evidence="15" type="ordered locus">Mfer_0147</name>
</gene>
<dbReference type="KEGG" id="mfv:Mfer_0147"/>
<dbReference type="GO" id="GO:0005737">
    <property type="term" value="C:cytoplasm"/>
    <property type="evidence" value="ECO:0007669"/>
    <property type="project" value="UniProtKB-SubCell"/>
</dbReference>
<comment type="catalytic activity">
    <reaction evidence="12">
        <text>tRNA(Ala) + L-alanine + ATP = L-alanyl-tRNA(Ala) + AMP + diphosphate</text>
        <dbReference type="Rhea" id="RHEA:12540"/>
        <dbReference type="Rhea" id="RHEA-COMP:9657"/>
        <dbReference type="Rhea" id="RHEA-COMP:9923"/>
        <dbReference type="ChEBI" id="CHEBI:30616"/>
        <dbReference type="ChEBI" id="CHEBI:33019"/>
        <dbReference type="ChEBI" id="CHEBI:57972"/>
        <dbReference type="ChEBI" id="CHEBI:78442"/>
        <dbReference type="ChEBI" id="CHEBI:78497"/>
        <dbReference type="ChEBI" id="CHEBI:456215"/>
        <dbReference type="EC" id="6.1.1.7"/>
    </reaction>
</comment>
<dbReference type="InterPro" id="IPR009000">
    <property type="entry name" value="Transl_B-barrel_sf"/>
</dbReference>
<dbReference type="AlphaFoldDB" id="E3GXB8"/>
<reference evidence="15 16" key="1">
    <citation type="journal article" date="2010" name="Stand. Genomic Sci.">
        <title>Complete genome sequence of Methanothermus fervidus type strain (V24S).</title>
        <authorList>
            <person name="Anderson I."/>
            <person name="Djao O.D."/>
            <person name="Misra M."/>
            <person name="Chertkov O."/>
            <person name="Nolan M."/>
            <person name="Lucas S."/>
            <person name="Lapidus A."/>
            <person name="Del Rio T.G."/>
            <person name="Tice H."/>
            <person name="Cheng J.F."/>
            <person name="Tapia R."/>
            <person name="Han C."/>
            <person name="Goodwin L."/>
            <person name="Pitluck S."/>
            <person name="Liolios K."/>
            <person name="Ivanova N."/>
            <person name="Mavromatis K."/>
            <person name="Mikhailova N."/>
            <person name="Pati A."/>
            <person name="Brambilla E."/>
            <person name="Chen A."/>
            <person name="Palaniappan K."/>
            <person name="Land M."/>
            <person name="Hauser L."/>
            <person name="Chang Y.J."/>
            <person name="Jeffries C.D."/>
            <person name="Sikorski J."/>
            <person name="Spring S."/>
            <person name="Rohde M."/>
            <person name="Eichinger K."/>
            <person name="Huber H."/>
            <person name="Wirth R."/>
            <person name="Goker M."/>
            <person name="Detter J.C."/>
            <person name="Woyke T."/>
            <person name="Bristow J."/>
            <person name="Eisen J.A."/>
            <person name="Markowitz V."/>
            <person name="Hugenholtz P."/>
            <person name="Klenk H.P."/>
            <person name="Kyrpides N.C."/>
        </authorList>
    </citation>
    <scope>NUCLEOTIDE SEQUENCE [LARGE SCALE GENOMIC DNA]</scope>
    <source>
        <strain evidence="16">ATCC 43054 / DSM 2088 / JCM 10308 / V24 S</strain>
    </source>
</reference>
<evidence type="ECO:0000256" key="4">
    <source>
        <dbReference type="ARBA" id="ARBA00022598"/>
    </source>
</evidence>
<dbReference type="InterPro" id="IPR018163">
    <property type="entry name" value="Thr/Ala-tRNA-synth_IIc_edit"/>
</dbReference>
<dbReference type="Gene3D" id="3.10.310.40">
    <property type="match status" value="1"/>
</dbReference>
<keyword evidence="3 12" id="KW-0820">tRNA-binding</keyword>
<dbReference type="SMART" id="SM00863">
    <property type="entry name" value="tRNA_SAD"/>
    <property type="match status" value="1"/>
</dbReference>
<dbReference type="GO" id="GO:0008270">
    <property type="term" value="F:zinc ion binding"/>
    <property type="evidence" value="ECO:0007669"/>
    <property type="project" value="UniProtKB-UniRule"/>
</dbReference>
<dbReference type="FunFam" id="3.30.980.10:FF:000004">
    <property type="entry name" value="Alanine--tRNA ligase, cytoplasmic"/>
    <property type="match status" value="1"/>
</dbReference>
<dbReference type="EMBL" id="CP002278">
    <property type="protein sequence ID" value="ADP76950.1"/>
    <property type="molecule type" value="Genomic_DNA"/>
</dbReference>
<dbReference type="Proteomes" id="UP000002315">
    <property type="component" value="Chromosome"/>
</dbReference>
<keyword evidence="11 12" id="KW-0030">Aminoacyl-tRNA synthetase</keyword>
<dbReference type="Pfam" id="PF01411">
    <property type="entry name" value="tRNA-synt_2c"/>
    <property type="match status" value="1"/>
</dbReference>
<accession>E3GXB8</accession>
<evidence type="ECO:0000256" key="12">
    <source>
        <dbReference type="HAMAP-Rule" id="MF_00036"/>
    </source>
</evidence>
<dbReference type="EC" id="6.1.1.7" evidence="12"/>
<organism evidence="15 16">
    <name type="scientific">Methanothermus fervidus (strain ATCC 43054 / DSM 2088 / JCM 10308 / V24 S)</name>
    <dbReference type="NCBI Taxonomy" id="523846"/>
    <lineage>
        <taxon>Archaea</taxon>
        <taxon>Methanobacteriati</taxon>
        <taxon>Methanobacteriota</taxon>
        <taxon>Methanomada group</taxon>
        <taxon>Methanobacteria</taxon>
        <taxon>Methanobacteriales</taxon>
        <taxon>Methanothermaceae</taxon>
        <taxon>Methanothermus</taxon>
    </lineage>
</organism>
<dbReference type="FunFam" id="3.30.54.20:FF:000004">
    <property type="entry name" value="Alanine--tRNA ligase"/>
    <property type="match status" value="1"/>
</dbReference>
<dbReference type="Gene3D" id="6.10.250.550">
    <property type="match status" value="1"/>
</dbReference>
<keyword evidence="7 12" id="KW-0862">Zinc</keyword>
<dbReference type="PROSITE" id="PS50860">
    <property type="entry name" value="AA_TRNA_LIGASE_II_ALA"/>
    <property type="match status" value="1"/>
</dbReference>
<dbReference type="InterPro" id="IPR045864">
    <property type="entry name" value="aa-tRNA-synth_II/BPL/LPL"/>
</dbReference>
<dbReference type="HOGENOM" id="CLU_004485_4_0_2"/>
<sequence>MDKNSSLFFLFFNVIFMELEKLGYKRFKCKSCGNYFWSLEYRETCGDAPCDEYRFIDNPPTKKNYDLYELEKLFLKFFEKKGHKIIPRYPVVAKRWRDDVFLVGASIYNFQPWVTSGIVDPPANPLVVSQPSIRLNDIDNVGRTGRHFTCFTMGGHHAFNKEDKIIYWKNETIKYCYEFLQTLGISPKKITFIESWWEGGGNAGPCYEVCVDGVELATLVFIQFKTNGKLEDIPLKIVDTGYGLERFAWVSQGTPTAYDAVFPQFIDKLKDITGVSVDKRLLKENARIAGLMDIETESDLMKLRKKVANKLNISVDKLNNIIGPMENIYAIADHTRCLTFMLSDGVIPSNMGEGYLARLVLRRIIRLMDELNLNMPLKKIMEIQIDILSKHYPEIEKHYDHILNVVELEEKRYSKTISKGKKTVKRIINDLKRKNKNKIPLKTLIKLYDSKGVPPELVREICKKEGISVELPDNFYTLVAEQHEGKKTKEKGEKIDLDLPETKLLFYEKPKEKRFNAKIIGSYKNSVILDKTLFYPEGGGQPSDRGYLVVNGKKFYVKNVTKVNNIILHELDTDNVENLVGKNVEGIIDWERRVKLTRNHTATHILLASARKILGDHVWQAGAKKGIKASRLDISHYKRLSRDEIKKIEKLANEYVRKNIKVNVKWMDRQAAEKKYGFILYQGGVIPGSKIRVVEIPGVDVQACAGTHVEYTGDIGFIKINRTERIQDGVERLEFSVGDSAVDFVQHYEDLLLKSAQIFRVEPQILPKTCKRFFEEWKQFKNEIERLKEEIAKLKIKTIKSKIKKINDLKVVCEELDASMKELETIASEFIKDGTDFVLLGNKNKNLVIMVSKKSIEKGIKANEFMKKITEKFGGGGGGRENIARGAIKENIRNILEFVYKIIEKESK</sequence>
<dbReference type="NCBIfam" id="TIGR00344">
    <property type="entry name" value="alaS"/>
    <property type="match status" value="1"/>
</dbReference>
<dbReference type="SUPFAM" id="SSF101353">
    <property type="entry name" value="Putative anticodon-binding domain of alanyl-tRNA synthetase (AlaRS)"/>
    <property type="match status" value="1"/>
</dbReference>
<dbReference type="PANTHER" id="PTHR11777:SF9">
    <property type="entry name" value="ALANINE--TRNA LIGASE, CYTOPLASMIC"/>
    <property type="match status" value="1"/>
</dbReference>
<feature type="domain" description="Alanyl-transfer RNA synthetases family profile" evidence="14">
    <location>
        <begin position="65"/>
        <end position="747"/>
    </location>
</feature>
<dbReference type="Gene3D" id="3.30.930.10">
    <property type="entry name" value="Bira Bifunctional Protein, Domain 2"/>
    <property type="match status" value="1"/>
</dbReference>
<dbReference type="SUPFAM" id="SSF50447">
    <property type="entry name" value="Translation proteins"/>
    <property type="match status" value="1"/>
</dbReference>
<keyword evidence="10 12" id="KW-0648">Protein biosynthesis</keyword>
<evidence type="ECO:0000259" key="14">
    <source>
        <dbReference type="PROSITE" id="PS50860"/>
    </source>
</evidence>
<evidence type="ECO:0000256" key="3">
    <source>
        <dbReference type="ARBA" id="ARBA00022555"/>
    </source>
</evidence>
<keyword evidence="13" id="KW-0175">Coiled coil</keyword>
<protein>
    <recommendedName>
        <fullName evidence="12">Alanine--tRNA ligase</fullName>
        <ecNumber evidence="12">6.1.1.7</ecNumber>
    </recommendedName>
    <alternativeName>
        <fullName evidence="12">Alanyl-tRNA synthetase</fullName>
        <shortName evidence="12">AlaRS</shortName>
    </alternativeName>
</protein>
<dbReference type="PRINTS" id="PR00980">
    <property type="entry name" value="TRNASYNTHALA"/>
</dbReference>
<keyword evidence="5 12" id="KW-0479">Metal-binding</keyword>
<feature type="binding site" evidence="12">
    <location>
        <position position="600"/>
    </location>
    <ligand>
        <name>Zn(2+)</name>
        <dbReference type="ChEBI" id="CHEBI:29105"/>
    </ligand>
</feature>
<evidence type="ECO:0000256" key="6">
    <source>
        <dbReference type="ARBA" id="ARBA00022741"/>
    </source>
</evidence>
<proteinExistence type="inferred from homology"/>
<dbReference type="HAMAP" id="MF_00036_A">
    <property type="entry name" value="Ala_tRNA_synth_A"/>
    <property type="match status" value="1"/>
</dbReference>
<keyword evidence="4 12" id="KW-0436">Ligase</keyword>
<evidence type="ECO:0000256" key="9">
    <source>
        <dbReference type="ARBA" id="ARBA00022884"/>
    </source>
</evidence>
<keyword evidence="16" id="KW-1185">Reference proteome</keyword>
<dbReference type="InterPro" id="IPR022429">
    <property type="entry name" value="Ala-tRNA_lgiase_arc"/>
</dbReference>
<comment type="cofactor">
    <cofactor evidence="12">
        <name>Zn(2+)</name>
        <dbReference type="ChEBI" id="CHEBI:29105"/>
    </cofactor>
    <text evidence="12">Binds 1 zinc ion per subunit.</text>
</comment>
<feature type="binding site" evidence="12">
    <location>
        <position position="604"/>
    </location>
    <ligand>
        <name>Zn(2+)</name>
        <dbReference type="ChEBI" id="CHEBI:29105"/>
    </ligand>
</feature>
<evidence type="ECO:0000256" key="8">
    <source>
        <dbReference type="ARBA" id="ARBA00022840"/>
    </source>
</evidence>
<dbReference type="InterPro" id="IPR050058">
    <property type="entry name" value="Ala-tRNA_ligase"/>
</dbReference>
<dbReference type="STRING" id="523846.Mfer_0147"/>
<dbReference type="NCBIfam" id="TIGR03683">
    <property type="entry name" value="A-tRNA_syn_arch"/>
    <property type="match status" value="1"/>
</dbReference>
<dbReference type="GO" id="GO:0004813">
    <property type="term" value="F:alanine-tRNA ligase activity"/>
    <property type="evidence" value="ECO:0007669"/>
    <property type="project" value="UniProtKB-UniRule"/>
</dbReference>
<evidence type="ECO:0000313" key="15">
    <source>
        <dbReference type="EMBL" id="ADP76950.1"/>
    </source>
</evidence>
<keyword evidence="2 12" id="KW-0963">Cytoplasm</keyword>
<comment type="similarity">
    <text evidence="1 12">Belongs to the class-II aminoacyl-tRNA synthetase family.</text>
</comment>
<dbReference type="InterPro" id="IPR018165">
    <property type="entry name" value="Ala-tRNA-synth_IIc_core"/>
</dbReference>
<evidence type="ECO:0000256" key="13">
    <source>
        <dbReference type="SAM" id="Coils"/>
    </source>
</evidence>
<dbReference type="Pfam" id="PF02272">
    <property type="entry name" value="DHHA1"/>
    <property type="match status" value="1"/>
</dbReference>
<keyword evidence="6 12" id="KW-0547">Nucleotide-binding</keyword>
<keyword evidence="8 12" id="KW-0067">ATP-binding</keyword>
<comment type="domain">
    <text evidence="12">Consists of three domains; the N-terminal catalytic domain, the editing domain and the C-terminal C-Ala domain. The editing domain removes incorrectly charged amino acids, while the C-Ala domain, along with tRNA(Ala), serves as a bridge to cooperatively bring together the editing and aminoacylation centers thus stimulating deacylation of misacylated tRNAs.</text>
</comment>
<dbReference type="GO" id="GO:0000049">
    <property type="term" value="F:tRNA binding"/>
    <property type="evidence" value="ECO:0007669"/>
    <property type="project" value="UniProtKB-KW"/>
</dbReference>
<evidence type="ECO:0000256" key="1">
    <source>
        <dbReference type="ARBA" id="ARBA00008226"/>
    </source>
</evidence>
<evidence type="ECO:0000313" key="16">
    <source>
        <dbReference type="Proteomes" id="UP000002315"/>
    </source>
</evidence>
<dbReference type="InterPro" id="IPR002318">
    <property type="entry name" value="Ala-tRNA-lgiase_IIc"/>
</dbReference>
<feature type="binding site" evidence="12">
    <location>
        <position position="708"/>
    </location>
    <ligand>
        <name>Zn(2+)</name>
        <dbReference type="ChEBI" id="CHEBI:29105"/>
    </ligand>
</feature>
<dbReference type="GO" id="GO:0002161">
    <property type="term" value="F:aminoacyl-tRNA deacylase activity"/>
    <property type="evidence" value="ECO:0007669"/>
    <property type="project" value="UniProtKB-ARBA"/>
</dbReference>
<dbReference type="Pfam" id="PF07973">
    <property type="entry name" value="tRNA_SAD"/>
    <property type="match status" value="1"/>
</dbReference>
<comment type="subcellular location">
    <subcellularLocation>
        <location evidence="12">Cytoplasm</location>
    </subcellularLocation>
</comment>
<dbReference type="Gene3D" id="3.30.980.10">
    <property type="entry name" value="Threonyl-trna Synthetase, Chain A, domain 2"/>
    <property type="match status" value="1"/>
</dbReference>
<dbReference type="GO" id="GO:0006419">
    <property type="term" value="P:alanyl-tRNA aminoacylation"/>
    <property type="evidence" value="ECO:0007669"/>
    <property type="project" value="UniProtKB-UniRule"/>
</dbReference>
<evidence type="ECO:0000256" key="10">
    <source>
        <dbReference type="ARBA" id="ARBA00022917"/>
    </source>
</evidence>
<dbReference type="Gene3D" id="3.30.54.20">
    <property type="match status" value="1"/>
</dbReference>
<dbReference type="Gene3D" id="2.40.30.130">
    <property type="match status" value="1"/>
</dbReference>
<dbReference type="FunFam" id="3.10.310.40:FF:000001">
    <property type="entry name" value="Alanine--tRNA ligase"/>
    <property type="match status" value="1"/>
</dbReference>
<feature type="binding site" evidence="12">
    <location>
        <position position="704"/>
    </location>
    <ligand>
        <name>Zn(2+)</name>
        <dbReference type="ChEBI" id="CHEBI:29105"/>
    </ligand>
</feature>
<dbReference type="SUPFAM" id="SSF55186">
    <property type="entry name" value="ThrRS/AlaRS common domain"/>
    <property type="match status" value="1"/>
</dbReference>
<evidence type="ECO:0000256" key="7">
    <source>
        <dbReference type="ARBA" id="ARBA00022833"/>
    </source>
</evidence>
<dbReference type="InterPro" id="IPR018162">
    <property type="entry name" value="Ala-tRNA-ligase_IIc_anticod-bd"/>
</dbReference>
<dbReference type="SUPFAM" id="SSF55681">
    <property type="entry name" value="Class II aaRS and biotin synthetases"/>
    <property type="match status" value="1"/>
</dbReference>
<dbReference type="InterPro" id="IPR003156">
    <property type="entry name" value="DHHA1_dom"/>
</dbReference>
<evidence type="ECO:0000256" key="5">
    <source>
        <dbReference type="ARBA" id="ARBA00022723"/>
    </source>
</evidence>
<dbReference type="PANTHER" id="PTHR11777">
    <property type="entry name" value="ALANYL-TRNA SYNTHETASE"/>
    <property type="match status" value="1"/>
</dbReference>
<keyword evidence="9 12" id="KW-0694">RNA-binding</keyword>
<feature type="coiled-coil region" evidence="13">
    <location>
        <begin position="770"/>
        <end position="826"/>
    </location>
</feature>
<dbReference type="GO" id="GO:0005524">
    <property type="term" value="F:ATP binding"/>
    <property type="evidence" value="ECO:0007669"/>
    <property type="project" value="UniProtKB-UniRule"/>
</dbReference>
<evidence type="ECO:0000256" key="2">
    <source>
        <dbReference type="ARBA" id="ARBA00022490"/>
    </source>
</evidence>
<dbReference type="InterPro" id="IPR018164">
    <property type="entry name" value="Ala-tRNA-synth_IIc_N"/>
</dbReference>
<dbReference type="InterPro" id="IPR012947">
    <property type="entry name" value="tRNA_SAD"/>
</dbReference>
<comment type="function">
    <text evidence="12">Catalyzes the attachment of alanine to tRNA(Ala) in a two-step reaction: alanine is first activated by ATP to form Ala-AMP and then transferred to the acceptor end of tRNA(Ala). Also edits incorrectly charged Ser-tRNA(Ala) and Gly-tRNA(Ala) via its editing domain.</text>
</comment>
<evidence type="ECO:0000256" key="11">
    <source>
        <dbReference type="ARBA" id="ARBA00023146"/>
    </source>
</evidence>